<sequence>MSCTHPPVSGAWTRSTDERPGHPPFTEDEEASWGRCRERDPRSALPLFLPRGGILSHSLLFHRCPAAAAVPYRSATADASRLNPAPPPPLSASPPSPLPSFLAACSLHPVPVPGHWTFELRILSLGSSLKLMKLSELANGCSH</sequence>
<feature type="region of interest" description="Disordered" evidence="1">
    <location>
        <begin position="75"/>
        <end position="94"/>
    </location>
</feature>
<evidence type="ECO:0000256" key="1">
    <source>
        <dbReference type="SAM" id="MobiDB-lite"/>
    </source>
</evidence>
<keyword evidence="3" id="KW-1185">Reference proteome</keyword>
<evidence type="ECO:0000313" key="3">
    <source>
        <dbReference type="Proteomes" id="UP001231189"/>
    </source>
</evidence>
<protein>
    <submittedName>
        <fullName evidence="2">Uncharacterized protein</fullName>
    </submittedName>
</protein>
<organism evidence="2 3">
    <name type="scientific">Lolium multiflorum</name>
    <name type="common">Italian ryegrass</name>
    <name type="synonym">Lolium perenne subsp. multiflorum</name>
    <dbReference type="NCBI Taxonomy" id="4521"/>
    <lineage>
        <taxon>Eukaryota</taxon>
        <taxon>Viridiplantae</taxon>
        <taxon>Streptophyta</taxon>
        <taxon>Embryophyta</taxon>
        <taxon>Tracheophyta</taxon>
        <taxon>Spermatophyta</taxon>
        <taxon>Magnoliopsida</taxon>
        <taxon>Liliopsida</taxon>
        <taxon>Poales</taxon>
        <taxon>Poaceae</taxon>
        <taxon>BOP clade</taxon>
        <taxon>Pooideae</taxon>
        <taxon>Poodae</taxon>
        <taxon>Poeae</taxon>
        <taxon>Poeae Chloroplast Group 2 (Poeae type)</taxon>
        <taxon>Loliodinae</taxon>
        <taxon>Loliinae</taxon>
        <taxon>Lolium</taxon>
    </lineage>
</organism>
<gene>
    <name evidence="2" type="ORF">QYE76_004522</name>
</gene>
<dbReference type="Proteomes" id="UP001231189">
    <property type="component" value="Unassembled WGS sequence"/>
</dbReference>
<name>A0AAD8RTD8_LOLMU</name>
<feature type="compositionally biased region" description="Pro residues" evidence="1">
    <location>
        <begin position="84"/>
        <end position="94"/>
    </location>
</feature>
<dbReference type="AlphaFoldDB" id="A0AAD8RTD8"/>
<proteinExistence type="predicted"/>
<accession>A0AAD8RTD8</accession>
<reference evidence="2" key="1">
    <citation type="submission" date="2023-07" db="EMBL/GenBank/DDBJ databases">
        <title>A chromosome-level genome assembly of Lolium multiflorum.</title>
        <authorList>
            <person name="Chen Y."/>
            <person name="Copetti D."/>
            <person name="Kolliker R."/>
            <person name="Studer B."/>
        </authorList>
    </citation>
    <scope>NUCLEOTIDE SEQUENCE</scope>
    <source>
        <strain evidence="2">02402/16</strain>
        <tissue evidence="2">Leaf</tissue>
    </source>
</reference>
<comment type="caution">
    <text evidence="2">The sequence shown here is derived from an EMBL/GenBank/DDBJ whole genome shotgun (WGS) entry which is preliminary data.</text>
</comment>
<feature type="region of interest" description="Disordered" evidence="1">
    <location>
        <begin position="1"/>
        <end position="37"/>
    </location>
</feature>
<evidence type="ECO:0000313" key="2">
    <source>
        <dbReference type="EMBL" id="KAK1630207.1"/>
    </source>
</evidence>
<dbReference type="EMBL" id="JAUUTY010000005">
    <property type="protein sequence ID" value="KAK1630207.1"/>
    <property type="molecule type" value="Genomic_DNA"/>
</dbReference>